<evidence type="ECO:0000256" key="2">
    <source>
        <dbReference type="ARBA" id="ARBA00010211"/>
    </source>
</evidence>
<keyword evidence="9 13" id="KW-0585">Phenylalanine catabolism</keyword>
<feature type="binding site" evidence="12">
    <location>
        <position position="205"/>
    </location>
    <ligand>
        <name>Ca(2+)</name>
        <dbReference type="ChEBI" id="CHEBI:29108"/>
    </ligand>
</feature>
<dbReference type="UniPathway" id="UPA00139">
    <property type="reaction ID" value="UER00341"/>
</dbReference>
<comment type="cofactor">
    <cofactor evidence="13">
        <name>Mg(2+)</name>
        <dbReference type="ChEBI" id="CHEBI:18420"/>
    </cofactor>
    <cofactor evidence="13">
        <name>Ca(2+)</name>
        <dbReference type="ChEBI" id="CHEBI:29108"/>
    </cofactor>
</comment>
<protein>
    <recommendedName>
        <fullName evidence="3 13">Fumarylacetoacetase</fullName>
        <ecNumber evidence="3 13">3.7.1.2</ecNumber>
    </recommendedName>
    <alternativeName>
        <fullName evidence="13">Fumarylacetoacetate hydrolase</fullName>
    </alternativeName>
</protein>
<feature type="binding site" evidence="12">
    <location>
        <position position="237"/>
    </location>
    <ligand>
        <name>Mg(2+)</name>
        <dbReference type="ChEBI" id="CHEBI:18420"/>
    </ligand>
</feature>
<evidence type="ECO:0000256" key="7">
    <source>
        <dbReference type="ARBA" id="ARBA00022842"/>
    </source>
</evidence>
<evidence type="ECO:0000259" key="15">
    <source>
        <dbReference type="Pfam" id="PF09298"/>
    </source>
</evidence>
<reference evidence="16 17" key="1">
    <citation type="journal article" date="2018" name="Nat. Ecol. Evol.">
        <title>Pezizomycetes genomes reveal the molecular basis of ectomycorrhizal truffle lifestyle.</title>
        <authorList>
            <person name="Murat C."/>
            <person name="Payen T."/>
            <person name="Noel B."/>
            <person name="Kuo A."/>
            <person name="Morin E."/>
            <person name="Chen J."/>
            <person name="Kohler A."/>
            <person name="Krizsan K."/>
            <person name="Balestrini R."/>
            <person name="Da Silva C."/>
            <person name="Montanini B."/>
            <person name="Hainaut M."/>
            <person name="Levati E."/>
            <person name="Barry K.W."/>
            <person name="Belfiori B."/>
            <person name="Cichocki N."/>
            <person name="Clum A."/>
            <person name="Dockter R.B."/>
            <person name="Fauchery L."/>
            <person name="Guy J."/>
            <person name="Iotti M."/>
            <person name="Le Tacon F."/>
            <person name="Lindquist E.A."/>
            <person name="Lipzen A."/>
            <person name="Malagnac F."/>
            <person name="Mello A."/>
            <person name="Molinier V."/>
            <person name="Miyauchi S."/>
            <person name="Poulain J."/>
            <person name="Riccioni C."/>
            <person name="Rubini A."/>
            <person name="Sitrit Y."/>
            <person name="Splivallo R."/>
            <person name="Traeger S."/>
            <person name="Wang M."/>
            <person name="Zifcakova L."/>
            <person name="Wipf D."/>
            <person name="Zambonelli A."/>
            <person name="Paolocci F."/>
            <person name="Nowrousian M."/>
            <person name="Ottonello S."/>
            <person name="Baldrian P."/>
            <person name="Spatafora J.W."/>
            <person name="Henrissat B."/>
            <person name="Nagy L.G."/>
            <person name="Aury J.M."/>
            <person name="Wincker P."/>
            <person name="Grigoriev I.V."/>
            <person name="Bonfante P."/>
            <person name="Martin F.M."/>
        </authorList>
    </citation>
    <scope>NUCLEOTIDE SEQUENCE [LARGE SCALE GENOMIC DNA]</scope>
    <source>
        <strain evidence="16 17">RN42</strain>
    </source>
</reference>
<evidence type="ECO:0000256" key="8">
    <source>
        <dbReference type="ARBA" id="ARBA00022878"/>
    </source>
</evidence>
<dbReference type="GO" id="GO:0004334">
    <property type="term" value="F:fumarylacetoacetase activity"/>
    <property type="evidence" value="ECO:0007669"/>
    <property type="project" value="UniProtKB-UniRule"/>
</dbReference>
<dbReference type="GO" id="GO:1902000">
    <property type="term" value="P:homogentisate catabolic process"/>
    <property type="evidence" value="ECO:0007669"/>
    <property type="project" value="TreeGrafter"/>
</dbReference>
<feature type="active site" description="Proton acceptor" evidence="10">
    <location>
        <position position="138"/>
    </location>
</feature>
<dbReference type="SUPFAM" id="SSF56529">
    <property type="entry name" value="FAH"/>
    <property type="match status" value="1"/>
</dbReference>
<dbReference type="AlphaFoldDB" id="A0A3N4IT17"/>
<evidence type="ECO:0000313" key="16">
    <source>
        <dbReference type="EMBL" id="RPA84764.1"/>
    </source>
</evidence>
<accession>A0A3N4IT17</accession>
<dbReference type="InterPro" id="IPR036462">
    <property type="entry name" value="Fumarylacetoacetase_N_sf"/>
</dbReference>
<evidence type="ECO:0000256" key="9">
    <source>
        <dbReference type="ARBA" id="ARBA00023232"/>
    </source>
</evidence>
<dbReference type="SUPFAM" id="SSF63433">
    <property type="entry name" value="Fumarylacetoacetate hydrolase, FAH, N-terminal domain"/>
    <property type="match status" value="1"/>
</dbReference>
<feature type="binding site" evidence="12">
    <location>
        <position position="257"/>
    </location>
    <ligand>
        <name>Mg(2+)</name>
        <dbReference type="ChEBI" id="CHEBI:18420"/>
    </ligand>
</feature>
<name>A0A3N4IT17_ASCIM</name>
<evidence type="ECO:0000256" key="6">
    <source>
        <dbReference type="ARBA" id="ARBA00022837"/>
    </source>
</evidence>
<dbReference type="GO" id="GO:0046872">
    <property type="term" value="F:metal ion binding"/>
    <property type="evidence" value="ECO:0007669"/>
    <property type="project" value="UniProtKB-UniRule"/>
</dbReference>
<feature type="binding site" evidence="11">
    <location>
        <position position="244"/>
    </location>
    <ligand>
        <name>substrate</name>
    </ligand>
</feature>
<dbReference type="Gene3D" id="2.30.30.230">
    <property type="entry name" value="Fumarylacetoacetase, N-terminal domain"/>
    <property type="match status" value="1"/>
</dbReference>
<evidence type="ECO:0000256" key="10">
    <source>
        <dbReference type="PIRSR" id="PIRSR605959-1"/>
    </source>
</evidence>
<dbReference type="InterPro" id="IPR005959">
    <property type="entry name" value="Fumarylacetoacetase"/>
</dbReference>
<feature type="binding site" evidence="12">
    <location>
        <position position="237"/>
    </location>
    <ligand>
        <name>Ca(2+)</name>
        <dbReference type="ChEBI" id="CHEBI:29108"/>
    </ligand>
</feature>
<keyword evidence="17" id="KW-1185">Reference proteome</keyword>
<evidence type="ECO:0000313" key="17">
    <source>
        <dbReference type="Proteomes" id="UP000275078"/>
    </source>
</evidence>
<comment type="pathway">
    <text evidence="1 13">Amino-acid degradation; L-phenylalanine degradation; acetoacetate and fumarate from L-phenylalanine: step 6/6.</text>
</comment>
<feature type="binding site" evidence="12">
    <location>
        <position position="131"/>
    </location>
    <ligand>
        <name>Ca(2+)</name>
        <dbReference type="ChEBI" id="CHEBI:29108"/>
    </ligand>
</feature>
<feature type="binding site" evidence="12">
    <location>
        <position position="261"/>
    </location>
    <ligand>
        <name>Mg(2+)</name>
        <dbReference type="ChEBI" id="CHEBI:18420"/>
    </ligand>
</feature>
<dbReference type="InterPro" id="IPR015377">
    <property type="entry name" value="Fumarylacetoacetase_N"/>
</dbReference>
<dbReference type="PANTHER" id="PTHR43069">
    <property type="entry name" value="FUMARYLACETOACETASE"/>
    <property type="match status" value="1"/>
</dbReference>
<dbReference type="OrthoDB" id="9971669at2759"/>
<dbReference type="EC" id="3.7.1.2" evidence="3 13"/>
<dbReference type="Pfam" id="PF01557">
    <property type="entry name" value="FAA_hydrolase"/>
    <property type="match status" value="1"/>
</dbReference>
<evidence type="ECO:0000256" key="12">
    <source>
        <dbReference type="PIRSR" id="PIRSR605959-3"/>
    </source>
</evidence>
<dbReference type="InterPro" id="IPR036663">
    <property type="entry name" value="Fumarylacetoacetase_C_sf"/>
</dbReference>
<feature type="domain" description="Fumarylacetoacetase-like C-terminal" evidence="14">
    <location>
        <begin position="134"/>
        <end position="423"/>
    </location>
</feature>
<dbReference type="Gene3D" id="3.90.850.10">
    <property type="entry name" value="Fumarylacetoacetase-like, C-terminal domain"/>
    <property type="match status" value="1"/>
</dbReference>
<keyword evidence="5 13" id="KW-0378">Hydrolase</keyword>
<feature type="binding site" evidence="11">
    <location>
        <position position="147"/>
    </location>
    <ligand>
        <name>substrate</name>
    </ligand>
</feature>
<evidence type="ECO:0000256" key="11">
    <source>
        <dbReference type="PIRSR" id="PIRSR605959-2"/>
    </source>
</evidence>
<keyword evidence="8 13" id="KW-0828">Tyrosine catabolism</keyword>
<feature type="binding site" evidence="11">
    <location>
        <position position="359"/>
    </location>
    <ligand>
        <name>substrate</name>
    </ligand>
</feature>
<evidence type="ECO:0000256" key="1">
    <source>
        <dbReference type="ARBA" id="ARBA00004782"/>
    </source>
</evidence>
<dbReference type="GO" id="GO:0006572">
    <property type="term" value="P:L-tyrosine catabolic process"/>
    <property type="evidence" value="ECO:0007669"/>
    <property type="project" value="UniProtKB-UniRule"/>
</dbReference>
<evidence type="ECO:0000256" key="3">
    <source>
        <dbReference type="ARBA" id="ARBA00012094"/>
    </source>
</evidence>
<sequence>MVPQISSDSPFTLDNLPFGIFSTTTTSPRPGVAFDKYVLDLAILLTTYPPFNPTPPPAPHTWLSIFTSHTLNPFASLGRSHHRAFRSTLQHLLSNLLQNPTDPSYEPVLKCFIPFEDVTMHLPMQIGDYTDFYAGRVHAFNVGCLFRGPQNALQPNYESMPIGYHGRSSSIVVSGTPVIRPKGQLPRLDGTVEFAPCEKLDYELELGVFVGKPSKMGERVKMEDAEEHLFGVVLLNDWSARDVQKWEYVPLGPFLGKSFATTISPWVVLMDALEPFRTQLLKRESKVELLDYLKEDEDKGRGYDIGLTVAISDTDGEKKEWTATSTSSKNLLFSFSQFVVHHTSNGCGLNTGDLMGTGTISGPGGKHEWGSLLEITSDGKNGRGGEVGGDRAWLRDGEEVILRGLARSGEGADEIRIGFGECRGVVLKARD</sequence>
<evidence type="ECO:0000256" key="13">
    <source>
        <dbReference type="RuleBase" id="RU366008"/>
    </source>
</evidence>
<dbReference type="Proteomes" id="UP000275078">
    <property type="component" value="Unassembled WGS sequence"/>
</dbReference>
<evidence type="ECO:0000256" key="4">
    <source>
        <dbReference type="ARBA" id="ARBA00022723"/>
    </source>
</evidence>
<comment type="similarity">
    <text evidence="2 13">Belongs to the FAH family.</text>
</comment>
<feature type="binding site" evidence="12">
    <location>
        <position position="203"/>
    </location>
    <ligand>
        <name>Ca(2+)</name>
        <dbReference type="ChEBI" id="CHEBI:29108"/>
    </ligand>
</feature>
<feature type="domain" description="Fumarylacetoacetase N-terminal" evidence="15">
    <location>
        <begin position="15"/>
        <end position="123"/>
    </location>
</feature>
<evidence type="ECO:0000256" key="5">
    <source>
        <dbReference type="ARBA" id="ARBA00022801"/>
    </source>
</evidence>
<dbReference type="PANTHER" id="PTHR43069:SF2">
    <property type="entry name" value="FUMARYLACETOACETASE"/>
    <property type="match status" value="1"/>
</dbReference>
<dbReference type="STRING" id="1160509.A0A3N4IT17"/>
<dbReference type="GO" id="GO:0006559">
    <property type="term" value="P:L-phenylalanine catabolic process"/>
    <property type="evidence" value="ECO:0007669"/>
    <property type="project" value="UniProtKB-UniRule"/>
</dbReference>
<organism evidence="16 17">
    <name type="scientific">Ascobolus immersus RN42</name>
    <dbReference type="NCBI Taxonomy" id="1160509"/>
    <lineage>
        <taxon>Eukaryota</taxon>
        <taxon>Fungi</taxon>
        <taxon>Dikarya</taxon>
        <taxon>Ascomycota</taxon>
        <taxon>Pezizomycotina</taxon>
        <taxon>Pezizomycetes</taxon>
        <taxon>Pezizales</taxon>
        <taxon>Ascobolaceae</taxon>
        <taxon>Ascobolus</taxon>
    </lineage>
</organism>
<dbReference type="EMBL" id="ML119657">
    <property type="protein sequence ID" value="RPA84764.1"/>
    <property type="molecule type" value="Genomic_DNA"/>
</dbReference>
<gene>
    <name evidence="16" type="ORF">BJ508DRAFT_412512</name>
</gene>
<feature type="binding site" evidence="11">
    <location>
        <position position="133"/>
    </location>
    <ligand>
        <name>substrate</name>
    </ligand>
</feature>
<dbReference type="InterPro" id="IPR011234">
    <property type="entry name" value="Fumarylacetoacetase-like_C"/>
</dbReference>
<evidence type="ECO:0000259" key="14">
    <source>
        <dbReference type="Pfam" id="PF01557"/>
    </source>
</evidence>
<keyword evidence="6 12" id="KW-0106">Calcium</keyword>
<keyword evidence="7 12" id="KW-0460">Magnesium</keyword>
<comment type="catalytic activity">
    <reaction evidence="13">
        <text>4-fumarylacetoacetate + H2O = acetoacetate + fumarate + H(+)</text>
        <dbReference type="Rhea" id="RHEA:10244"/>
        <dbReference type="ChEBI" id="CHEBI:13705"/>
        <dbReference type="ChEBI" id="CHEBI:15377"/>
        <dbReference type="ChEBI" id="CHEBI:15378"/>
        <dbReference type="ChEBI" id="CHEBI:18034"/>
        <dbReference type="ChEBI" id="CHEBI:29806"/>
        <dbReference type="EC" id="3.7.1.2"/>
    </reaction>
</comment>
<dbReference type="Pfam" id="PF09298">
    <property type="entry name" value="FAA_hydrolase_N"/>
    <property type="match status" value="1"/>
</dbReference>
<feature type="binding site" evidence="11">
    <location>
        <position position="248"/>
    </location>
    <ligand>
        <name>substrate</name>
    </ligand>
</feature>
<proteinExistence type="inferred from homology"/>
<keyword evidence="4 12" id="KW-0479">Metal-binding</keyword>
<dbReference type="NCBIfam" id="TIGR01266">
    <property type="entry name" value="fum_ac_acetase"/>
    <property type="match status" value="1"/>
</dbReference>